<comment type="function">
    <text evidence="14">Catalyzes the synthesis of activated sulfate.</text>
</comment>
<dbReference type="InterPro" id="IPR009000">
    <property type="entry name" value="Transl_B-barrel_sf"/>
</dbReference>
<evidence type="ECO:0000256" key="1">
    <source>
        <dbReference type="ARBA" id="ARBA00001823"/>
    </source>
</evidence>
<feature type="domain" description="Tr-type G" evidence="15">
    <location>
        <begin position="11"/>
        <end position="224"/>
    </location>
</feature>
<sequence length="632" mass="69758">MSNKAKSSAAREQLRIVIVGHVDHGKSTLVGRLFHDTGSLPEGKFEAIKAMCERRGMPFEWAFLMDSFQSERDQGITIDTSQIWFKTQKRDYVIIDAPGHREFIKNMITGASSAEAAMLLIDAGHGIQQQSRLHGFLLNLLGIRQVAVVVNKMDLVDYSAQRFAEIRQQYTHYLGGLGVTPDYFIPISARDGDNMAERSARMNWYQGPTVVEALDSFHPTARPTDQPLRLPIQDVYKFDDRRIIVGRIESGVLSVGDRLMFSPSNKTARISSIETWSTPSKPVGAQAGQSVGIMLDDQLFLERGELASHEADAPIETNVFRGRLFWLGHEPLKVGDTYELKLMTRSTPVTVQKIERVFDAEDLTEKAAIEVPRHGVADIILRSRGLLALDEGRDMARSGRFALSDGHNIVAGGVVSMEGYPDQRELVTTKGRNIKRVAHGVAVDARTARNGHMGGVLWFTGLSGAGKSTIAMAVEQELFVRGYQVYVLDGDNVRHGLNANLGFSPDDRAENIRRIGEVASLFADAGMIAITAFISPYRSDRQRAREAAKGAFHEIYVEADVATCESRDPKGLYKKARSGEIAEFTGVSAPYEPPEAAELVVDTKKLSVADSVSKVLAYIERHMALKGPAKTR</sequence>
<dbReference type="SUPFAM" id="SSF50465">
    <property type="entry name" value="EF-Tu/eEF-1alpha/eIF2-gamma C-terminal domain"/>
    <property type="match status" value="1"/>
</dbReference>
<comment type="function">
    <text evidence="12">Proposed to provide activated sulfate for transfer to Nod factor. ATP sulfurylase may be the GTPase, regulating ATP sulfurylase activity.</text>
</comment>
<comment type="catalytic activity">
    <reaction evidence="13">
        <text>sulfate + ATP + H(+) = adenosine 5'-phosphosulfate + diphosphate</text>
        <dbReference type="Rhea" id="RHEA:18133"/>
        <dbReference type="ChEBI" id="CHEBI:15378"/>
        <dbReference type="ChEBI" id="CHEBI:16189"/>
        <dbReference type="ChEBI" id="CHEBI:30616"/>
        <dbReference type="ChEBI" id="CHEBI:33019"/>
        <dbReference type="ChEBI" id="CHEBI:58243"/>
        <dbReference type="EC" id="2.7.7.4"/>
    </reaction>
</comment>
<keyword evidence="14" id="KW-0597">Phosphoprotein</keyword>
<dbReference type="GO" id="GO:0070814">
    <property type="term" value="P:hydrogen sulfide biosynthetic process"/>
    <property type="evidence" value="ECO:0007669"/>
    <property type="project" value="UniProtKB-UniRule"/>
</dbReference>
<evidence type="ECO:0000256" key="4">
    <source>
        <dbReference type="ARBA" id="ARBA00007237"/>
    </source>
</evidence>
<evidence type="ECO:0000259" key="15">
    <source>
        <dbReference type="PROSITE" id="PS51722"/>
    </source>
</evidence>
<dbReference type="PRINTS" id="PR00315">
    <property type="entry name" value="ELONGATNFCT"/>
</dbReference>
<dbReference type="InterPro" id="IPR027417">
    <property type="entry name" value="P-loop_NTPase"/>
</dbReference>
<evidence type="ECO:0000256" key="2">
    <source>
        <dbReference type="ARBA" id="ARBA00002357"/>
    </source>
</evidence>
<dbReference type="KEGG" id="htq:FRZ44_20080"/>
<evidence type="ECO:0000256" key="8">
    <source>
        <dbReference type="ARBA" id="ARBA00022741"/>
    </source>
</evidence>
<evidence type="ECO:0000256" key="3">
    <source>
        <dbReference type="ARBA" id="ARBA00005438"/>
    </source>
</evidence>
<comment type="subunit">
    <text evidence="5">Sulfate-activating enzymes, NodP and NodQ, may be physically associated.</text>
</comment>
<dbReference type="OrthoDB" id="9804504at2"/>
<keyword evidence="9 14" id="KW-0067">ATP-binding</keyword>
<dbReference type="InterPro" id="IPR050100">
    <property type="entry name" value="TRAFAC_GTPase_members"/>
</dbReference>
<keyword evidence="7" id="KW-0548">Nucleotidyltransferase</keyword>
<comment type="catalytic activity">
    <reaction evidence="1 14">
        <text>adenosine 5'-phosphosulfate + ATP = 3'-phosphoadenylyl sulfate + ADP + H(+)</text>
        <dbReference type="Rhea" id="RHEA:24152"/>
        <dbReference type="ChEBI" id="CHEBI:15378"/>
        <dbReference type="ChEBI" id="CHEBI:30616"/>
        <dbReference type="ChEBI" id="CHEBI:58243"/>
        <dbReference type="ChEBI" id="CHEBI:58339"/>
        <dbReference type="ChEBI" id="CHEBI:456216"/>
        <dbReference type="EC" id="2.7.1.25"/>
    </reaction>
</comment>
<dbReference type="InterPro" id="IPR059117">
    <property type="entry name" value="APS_kinase_dom"/>
</dbReference>
<evidence type="ECO:0000256" key="10">
    <source>
        <dbReference type="ARBA" id="ARBA00023134"/>
    </source>
</evidence>
<comment type="similarity">
    <text evidence="4">In the N-terminal section; belongs to the TRAFAC class translation factor GTPase superfamily. Classic translation factor GTPase family. CysN/NodQ subfamily.</text>
</comment>
<dbReference type="Pfam" id="PF22594">
    <property type="entry name" value="GTP-eEF1A_C"/>
    <property type="match status" value="1"/>
</dbReference>
<dbReference type="GO" id="GO:0004020">
    <property type="term" value="F:adenylylsulfate kinase activity"/>
    <property type="evidence" value="ECO:0007669"/>
    <property type="project" value="UniProtKB-UniRule"/>
</dbReference>
<evidence type="ECO:0000256" key="13">
    <source>
        <dbReference type="ARBA" id="ARBA00049370"/>
    </source>
</evidence>
<dbReference type="Gene3D" id="2.40.30.10">
    <property type="entry name" value="Translation factors"/>
    <property type="match status" value="2"/>
</dbReference>
<evidence type="ECO:0000256" key="12">
    <source>
        <dbReference type="ARBA" id="ARBA00024872"/>
    </source>
</evidence>
<gene>
    <name evidence="16" type="primary">nodQ</name>
    <name evidence="14" type="synonym">cysC</name>
    <name evidence="16" type="ORF">FRZ44_20080</name>
</gene>
<dbReference type="Gene3D" id="3.40.50.300">
    <property type="entry name" value="P-loop containing nucleotide triphosphate hydrolases"/>
    <property type="match status" value="2"/>
</dbReference>
<keyword evidence="6 14" id="KW-0808">Transferase</keyword>
<dbReference type="InterPro" id="IPR054696">
    <property type="entry name" value="GTP-eEF1A_C"/>
</dbReference>
<dbReference type="CDD" id="cd02027">
    <property type="entry name" value="APSK"/>
    <property type="match status" value="1"/>
</dbReference>
<keyword evidence="10" id="KW-0342">GTP-binding</keyword>
<keyword evidence="11" id="KW-0511">Multifunctional enzyme</keyword>
<comment type="function">
    <text evidence="2">APS kinase catalyzes the synthesis of activated sulfate.</text>
</comment>
<organism evidence="16 17">
    <name type="scientific">Hypericibacter terrae</name>
    <dbReference type="NCBI Taxonomy" id="2602015"/>
    <lineage>
        <taxon>Bacteria</taxon>
        <taxon>Pseudomonadati</taxon>
        <taxon>Pseudomonadota</taxon>
        <taxon>Alphaproteobacteria</taxon>
        <taxon>Rhodospirillales</taxon>
        <taxon>Dongiaceae</taxon>
        <taxon>Hypericibacter</taxon>
    </lineage>
</organism>
<dbReference type="InterPro" id="IPR000795">
    <property type="entry name" value="T_Tr_GTP-bd_dom"/>
</dbReference>
<evidence type="ECO:0000256" key="5">
    <source>
        <dbReference type="ARBA" id="ARBA00011760"/>
    </source>
</evidence>
<dbReference type="EMBL" id="CP042906">
    <property type="protein sequence ID" value="QEX16713.1"/>
    <property type="molecule type" value="Genomic_DNA"/>
</dbReference>
<dbReference type="GO" id="GO:0000103">
    <property type="term" value="P:sulfate assimilation"/>
    <property type="evidence" value="ECO:0007669"/>
    <property type="project" value="UniProtKB-UniRule"/>
</dbReference>
<dbReference type="RefSeq" id="WP_151177035.1">
    <property type="nucleotide sequence ID" value="NZ_CP042906.1"/>
</dbReference>
<evidence type="ECO:0000256" key="14">
    <source>
        <dbReference type="HAMAP-Rule" id="MF_00065"/>
    </source>
</evidence>
<dbReference type="EC" id="2.7.1.25" evidence="14"/>
<dbReference type="HAMAP" id="MF_00065">
    <property type="entry name" value="Adenylyl_sulf_kinase"/>
    <property type="match status" value="1"/>
</dbReference>
<comment type="similarity">
    <text evidence="3">In the C-terminal section; belongs to the APS kinase family.</text>
</comment>
<comment type="similarity">
    <text evidence="14">Belongs to the APS kinase family.</text>
</comment>
<evidence type="ECO:0000256" key="7">
    <source>
        <dbReference type="ARBA" id="ARBA00022695"/>
    </source>
</evidence>
<dbReference type="Pfam" id="PF01583">
    <property type="entry name" value="APS_kinase"/>
    <property type="match status" value="1"/>
</dbReference>
<feature type="binding site" evidence="14">
    <location>
        <begin position="461"/>
        <end position="468"/>
    </location>
    <ligand>
        <name>ATP</name>
        <dbReference type="ChEBI" id="CHEBI:30616"/>
    </ligand>
</feature>
<dbReference type="PROSITE" id="PS51722">
    <property type="entry name" value="G_TR_2"/>
    <property type="match status" value="1"/>
</dbReference>
<dbReference type="PROSITE" id="PS00301">
    <property type="entry name" value="G_TR_1"/>
    <property type="match status" value="1"/>
</dbReference>
<reference evidence="16 17" key="1">
    <citation type="submission" date="2019-08" db="EMBL/GenBank/DDBJ databases">
        <title>Hyperibacter terrae gen. nov., sp. nov. and Hyperibacter viscosus sp. nov., two new members in the family Rhodospirillaceae isolated from the rhizosphere of Hypericum perforatum.</title>
        <authorList>
            <person name="Noviana Z."/>
        </authorList>
    </citation>
    <scope>NUCLEOTIDE SEQUENCE [LARGE SCALE GENOMIC DNA]</scope>
    <source>
        <strain evidence="16 17">R5913</strain>
    </source>
</reference>
<dbReference type="InterPro" id="IPR041757">
    <property type="entry name" value="CysN_GTP-bd"/>
</dbReference>
<dbReference type="PANTHER" id="PTHR23115">
    <property type="entry name" value="TRANSLATION FACTOR"/>
    <property type="match status" value="1"/>
</dbReference>
<evidence type="ECO:0000256" key="6">
    <source>
        <dbReference type="ARBA" id="ARBA00022679"/>
    </source>
</evidence>
<protein>
    <recommendedName>
        <fullName evidence="14">Adenylyl-sulfate kinase</fullName>
        <ecNumber evidence="14">2.7.1.25</ecNumber>
    </recommendedName>
    <alternativeName>
        <fullName evidence="14">APS kinase</fullName>
    </alternativeName>
    <alternativeName>
        <fullName evidence="14">ATP adenosine-5'-phosphosulfate 3'-phosphotransferase</fullName>
    </alternativeName>
    <alternativeName>
        <fullName evidence="14">Adenosine-5'-phosphosulfate kinase</fullName>
    </alternativeName>
</protein>
<keyword evidence="14 16" id="KW-0418">Kinase</keyword>
<dbReference type="NCBIfam" id="TIGR02034">
    <property type="entry name" value="CysN"/>
    <property type="match status" value="1"/>
</dbReference>
<dbReference type="GO" id="GO:0005524">
    <property type="term" value="F:ATP binding"/>
    <property type="evidence" value="ECO:0007669"/>
    <property type="project" value="UniProtKB-UniRule"/>
</dbReference>
<dbReference type="NCBIfam" id="NF003013">
    <property type="entry name" value="PRK03846.1"/>
    <property type="match status" value="1"/>
</dbReference>
<comment type="pathway">
    <text evidence="14">Sulfur metabolism; hydrogen sulfide biosynthesis; sulfite from sulfate: step 2/3.</text>
</comment>
<dbReference type="CDD" id="cd04166">
    <property type="entry name" value="CysN_ATPS"/>
    <property type="match status" value="1"/>
</dbReference>
<dbReference type="GO" id="GO:0003924">
    <property type="term" value="F:GTPase activity"/>
    <property type="evidence" value="ECO:0007669"/>
    <property type="project" value="InterPro"/>
</dbReference>
<dbReference type="InterPro" id="IPR011779">
    <property type="entry name" value="SO4_adenylTrfase_lsu"/>
</dbReference>
<keyword evidence="17" id="KW-1185">Reference proteome</keyword>
<dbReference type="InterPro" id="IPR009001">
    <property type="entry name" value="Transl_elong_EF1A/Init_IF2_C"/>
</dbReference>
<dbReference type="InterPro" id="IPR031157">
    <property type="entry name" value="G_TR_CS"/>
</dbReference>
<dbReference type="NCBIfam" id="TIGR00455">
    <property type="entry name" value="apsK"/>
    <property type="match status" value="1"/>
</dbReference>
<name>A0A5J6MGY4_9PROT</name>
<evidence type="ECO:0000256" key="11">
    <source>
        <dbReference type="ARBA" id="ARBA00023268"/>
    </source>
</evidence>
<proteinExistence type="inferred from homology"/>
<dbReference type="GO" id="GO:0004781">
    <property type="term" value="F:sulfate adenylyltransferase (ATP) activity"/>
    <property type="evidence" value="ECO:0007669"/>
    <property type="project" value="UniProtKB-EC"/>
</dbReference>
<dbReference type="AlphaFoldDB" id="A0A5J6MGY4"/>
<dbReference type="SUPFAM" id="SSF52540">
    <property type="entry name" value="P-loop containing nucleoside triphosphate hydrolases"/>
    <property type="match status" value="2"/>
</dbReference>
<evidence type="ECO:0000256" key="9">
    <source>
        <dbReference type="ARBA" id="ARBA00022840"/>
    </source>
</evidence>
<dbReference type="InterPro" id="IPR002891">
    <property type="entry name" value="APS"/>
</dbReference>
<evidence type="ECO:0000313" key="17">
    <source>
        <dbReference type="Proteomes" id="UP000326202"/>
    </source>
</evidence>
<dbReference type="SUPFAM" id="SSF50447">
    <property type="entry name" value="Translation proteins"/>
    <property type="match status" value="1"/>
</dbReference>
<dbReference type="Proteomes" id="UP000326202">
    <property type="component" value="Chromosome"/>
</dbReference>
<dbReference type="GO" id="GO:0005525">
    <property type="term" value="F:GTP binding"/>
    <property type="evidence" value="ECO:0007669"/>
    <property type="project" value="UniProtKB-KW"/>
</dbReference>
<accession>A0A5J6MGY4</accession>
<feature type="active site" description="Phosphoserine intermediate" evidence="14">
    <location>
        <position position="535"/>
    </location>
</feature>
<evidence type="ECO:0000313" key="16">
    <source>
        <dbReference type="EMBL" id="QEX16713.1"/>
    </source>
</evidence>
<dbReference type="UniPathway" id="UPA00140">
    <property type="reaction ID" value="UER00205"/>
</dbReference>
<keyword evidence="8 14" id="KW-0547">Nucleotide-binding</keyword>
<dbReference type="Pfam" id="PF00009">
    <property type="entry name" value="GTP_EFTU"/>
    <property type="match status" value="1"/>
</dbReference>